<organism evidence="1 2">
    <name type="scientific">Marinobacter salsuginis</name>
    <dbReference type="NCBI Taxonomy" id="418719"/>
    <lineage>
        <taxon>Bacteria</taxon>
        <taxon>Pseudomonadati</taxon>
        <taxon>Pseudomonadota</taxon>
        <taxon>Gammaproteobacteria</taxon>
        <taxon>Pseudomonadales</taxon>
        <taxon>Marinobacteraceae</taxon>
        <taxon>Marinobacter</taxon>
    </lineage>
</organism>
<dbReference type="RefSeq" id="WP_136632425.1">
    <property type="nucleotide sequence ID" value="NZ_BGZI01000018.1"/>
</dbReference>
<accession>A0A5M3Q1A6</accession>
<evidence type="ECO:0000313" key="2">
    <source>
        <dbReference type="Proteomes" id="UP000387223"/>
    </source>
</evidence>
<sequence length="147" mass="16245">MLDFKILYRPGSESGGCKVHESFSCDFTIDGNSLLETIIRAAGGHKDFLGCFARGWANLNEHSLKQLLLRESPETESGRSLIYICPECADIGCGAYGCKITRSGDTYVWSDFAYENGYEEPDLIEGLGPFEFSADNYEKVIGEAYAL</sequence>
<protein>
    <submittedName>
        <fullName evidence="1">Uncharacterized protein</fullName>
    </submittedName>
</protein>
<gene>
    <name evidence="1" type="ORF">MSSD14B_27030</name>
</gene>
<evidence type="ECO:0000313" key="1">
    <source>
        <dbReference type="EMBL" id="GBO89035.1"/>
    </source>
</evidence>
<dbReference type="Proteomes" id="UP000387223">
    <property type="component" value="Unassembled WGS sequence"/>
</dbReference>
<proteinExistence type="predicted"/>
<name>A0A5M3Q1A6_9GAMM</name>
<dbReference type="EMBL" id="BGZI01000018">
    <property type="protein sequence ID" value="GBO89035.1"/>
    <property type="molecule type" value="Genomic_DNA"/>
</dbReference>
<dbReference type="AlphaFoldDB" id="A0A5M3Q1A6"/>
<comment type="caution">
    <text evidence="1">The sequence shown here is derived from an EMBL/GenBank/DDBJ whole genome shotgun (WGS) entry which is preliminary data.</text>
</comment>
<reference evidence="1 2" key="1">
    <citation type="journal article" date="2019" name="J. Gen. Appl. Microbiol.">
        <title>Aerobic degradation of cis-dichloroethene by the marine bacterium Marinobacter salsuginis strain 5N-3.</title>
        <authorList>
            <person name="Inoue Y."/>
            <person name="Fukunaga Y."/>
            <person name="Katsumata H."/>
            <person name="Ohji S."/>
            <person name="Hosoyama A."/>
            <person name="Mori K."/>
            <person name="Ando K."/>
        </authorList>
    </citation>
    <scope>NUCLEOTIDE SEQUENCE [LARGE SCALE GENOMIC DNA]</scope>
    <source>
        <strain evidence="1 2">NBRC 109114</strain>
    </source>
</reference>